<dbReference type="GO" id="GO:0005886">
    <property type="term" value="C:plasma membrane"/>
    <property type="evidence" value="ECO:0007669"/>
    <property type="project" value="TreeGrafter"/>
</dbReference>
<dbReference type="InterPro" id="IPR000276">
    <property type="entry name" value="GPCR_Rhodpsn"/>
</dbReference>
<dbReference type="GO" id="GO:0004930">
    <property type="term" value="F:G protein-coupled receptor activity"/>
    <property type="evidence" value="ECO:0007669"/>
    <property type="project" value="UniProtKB-KW"/>
</dbReference>
<protein>
    <submittedName>
        <fullName evidence="14">G-protein coupled receptor 55</fullName>
    </submittedName>
    <submittedName>
        <fullName evidence="12">Lysophosphatidic acid receptor 4</fullName>
    </submittedName>
</protein>
<feature type="transmembrane region" description="Helical" evidence="10">
    <location>
        <begin position="186"/>
        <end position="208"/>
    </location>
</feature>
<keyword evidence="13" id="KW-1185">Reference proteome</keyword>
<feature type="transmembrane region" description="Helical" evidence="10">
    <location>
        <begin position="136"/>
        <end position="155"/>
    </location>
</feature>
<evidence type="ECO:0000256" key="10">
    <source>
        <dbReference type="SAM" id="Phobius"/>
    </source>
</evidence>
<evidence type="ECO:0000313" key="14">
    <source>
        <dbReference type="RefSeq" id="XP_017350542.1"/>
    </source>
</evidence>
<dbReference type="PROSITE" id="PS00237">
    <property type="entry name" value="G_PROTEIN_RECEP_F1_1"/>
    <property type="match status" value="1"/>
</dbReference>
<evidence type="ECO:0000256" key="2">
    <source>
        <dbReference type="ARBA" id="ARBA00022692"/>
    </source>
</evidence>
<dbReference type="Gene3D" id="1.20.1070.10">
    <property type="entry name" value="Rhodopsin 7-helix transmembrane proteins"/>
    <property type="match status" value="1"/>
</dbReference>
<keyword evidence="2 9" id="KW-0812">Transmembrane</keyword>
<reference evidence="12" key="1">
    <citation type="journal article" date="2012" name="BMC Genomics">
        <title>Efficient assembly and annotation of the transcriptome of catfish by RNA-Seq analysis of a doubled haploid homozygote.</title>
        <authorList>
            <person name="Liu S."/>
            <person name="Zhang Y."/>
            <person name="Zhou Z."/>
            <person name="Waldbieser G."/>
            <person name="Sun F."/>
            <person name="Lu J."/>
            <person name="Zhang J."/>
            <person name="Jiang Y."/>
            <person name="Zhang H."/>
            <person name="Wang X."/>
            <person name="Rajendran K.V."/>
            <person name="Khoo L."/>
            <person name="Kucuktas H."/>
            <person name="Peatman E."/>
            <person name="Liu Z."/>
        </authorList>
    </citation>
    <scope>NUCLEOTIDE SEQUENCE</scope>
    <source>
        <tissue evidence="12">Mixed</tissue>
    </source>
</reference>
<dbReference type="RefSeq" id="XP_017350542.1">
    <property type="nucleotide sequence ID" value="XM_017495053.3"/>
</dbReference>
<dbReference type="GO" id="GO:0007200">
    <property type="term" value="P:phospholipase C-activating G protein-coupled receptor signaling pathway"/>
    <property type="evidence" value="ECO:0007669"/>
    <property type="project" value="TreeGrafter"/>
</dbReference>
<accession>W5UG57</accession>
<dbReference type="GeneID" id="108280219"/>
<feature type="transmembrane region" description="Helical" evidence="10">
    <location>
        <begin position="96"/>
        <end position="115"/>
    </location>
</feature>
<dbReference type="OMA" id="QEDWICK"/>
<keyword evidence="4 9" id="KW-0297">G-protein coupled receptor</keyword>
<proteinExistence type="evidence at transcript level"/>
<evidence type="ECO:0000256" key="8">
    <source>
        <dbReference type="ARBA" id="ARBA00023224"/>
    </source>
</evidence>
<keyword evidence="8 9" id="KW-0807">Transducer</keyword>
<dbReference type="STRING" id="7998.ENSIPUP00000023022"/>
<dbReference type="Proteomes" id="UP000221080">
    <property type="component" value="Chromosome 20"/>
</dbReference>
<organism evidence="12">
    <name type="scientific">Ictalurus punctatus</name>
    <name type="common">Channel catfish</name>
    <name type="synonym">Silurus punctatus</name>
    <dbReference type="NCBI Taxonomy" id="7998"/>
    <lineage>
        <taxon>Eukaryota</taxon>
        <taxon>Metazoa</taxon>
        <taxon>Chordata</taxon>
        <taxon>Craniata</taxon>
        <taxon>Vertebrata</taxon>
        <taxon>Euteleostomi</taxon>
        <taxon>Actinopterygii</taxon>
        <taxon>Neopterygii</taxon>
        <taxon>Teleostei</taxon>
        <taxon>Ostariophysi</taxon>
        <taxon>Siluriformes</taxon>
        <taxon>Ictaluridae</taxon>
        <taxon>Ictalurus</taxon>
    </lineage>
</organism>
<keyword evidence="5 10" id="KW-0472">Membrane</keyword>
<evidence type="ECO:0000256" key="5">
    <source>
        <dbReference type="ARBA" id="ARBA00023136"/>
    </source>
</evidence>
<feature type="transmembrane region" description="Helical" evidence="10">
    <location>
        <begin position="20"/>
        <end position="44"/>
    </location>
</feature>
<feature type="transmembrane region" description="Helical" evidence="10">
    <location>
        <begin position="229"/>
        <end position="250"/>
    </location>
</feature>
<dbReference type="SUPFAM" id="SSF81321">
    <property type="entry name" value="Family A G protein-coupled receptor-like"/>
    <property type="match status" value="1"/>
</dbReference>
<evidence type="ECO:0000256" key="6">
    <source>
        <dbReference type="ARBA" id="ARBA00023170"/>
    </source>
</evidence>
<evidence type="ECO:0000256" key="1">
    <source>
        <dbReference type="ARBA" id="ARBA00004141"/>
    </source>
</evidence>
<comment type="subcellular location">
    <subcellularLocation>
        <location evidence="1">Membrane</location>
        <topology evidence="1">Multi-pass membrane protein</topology>
    </subcellularLocation>
</comment>
<evidence type="ECO:0000259" key="11">
    <source>
        <dbReference type="PROSITE" id="PS50262"/>
    </source>
</evidence>
<dbReference type="InterPro" id="IPR017452">
    <property type="entry name" value="GPCR_Rhodpsn_7TM"/>
</dbReference>
<feature type="transmembrane region" description="Helical" evidence="10">
    <location>
        <begin position="56"/>
        <end position="76"/>
    </location>
</feature>
<dbReference type="PROSITE" id="PS50262">
    <property type="entry name" value="G_PROTEIN_RECEP_F1_2"/>
    <property type="match status" value="1"/>
</dbReference>
<gene>
    <name evidence="12" type="primary">Lpar4</name>
    <name evidence="14" type="synonym">gpr35b</name>
</gene>
<feature type="domain" description="G-protein coupled receptors family 1 profile" evidence="11">
    <location>
        <begin position="27"/>
        <end position="283"/>
    </location>
</feature>
<evidence type="ECO:0000256" key="3">
    <source>
        <dbReference type="ARBA" id="ARBA00022989"/>
    </source>
</evidence>
<evidence type="ECO:0000256" key="7">
    <source>
        <dbReference type="ARBA" id="ARBA00023180"/>
    </source>
</evidence>
<dbReference type="GeneTree" id="ENSGT01040000240444"/>
<dbReference type="GO" id="GO:0035025">
    <property type="term" value="P:positive regulation of Rho protein signal transduction"/>
    <property type="evidence" value="ECO:0007669"/>
    <property type="project" value="TreeGrafter"/>
</dbReference>
<reference evidence="14" key="3">
    <citation type="submission" date="2025-04" db="UniProtKB">
        <authorList>
            <consortium name="RefSeq"/>
        </authorList>
    </citation>
    <scope>IDENTIFICATION</scope>
    <source>
        <tissue evidence="14">Blood</tissue>
    </source>
</reference>
<comment type="similarity">
    <text evidence="9">Belongs to the G-protein coupled receptor 1 family.</text>
</comment>
<evidence type="ECO:0000256" key="9">
    <source>
        <dbReference type="RuleBase" id="RU000688"/>
    </source>
</evidence>
<name>W5UG57_ICTPU</name>
<keyword evidence="6 9" id="KW-0675">Receptor</keyword>
<reference evidence="13" key="2">
    <citation type="journal article" date="2016" name="Nat. Commun.">
        <title>The channel catfish genome sequence provides insights into the evolution of scale formation in teleosts.</title>
        <authorList>
            <person name="Liu Z."/>
            <person name="Liu S."/>
            <person name="Yao J."/>
            <person name="Bao L."/>
            <person name="Zhang J."/>
            <person name="Li Y."/>
            <person name="Jiang C."/>
            <person name="Sun L."/>
            <person name="Wang R."/>
            <person name="Zhang Y."/>
            <person name="Zhou T."/>
            <person name="Zeng Q."/>
            <person name="Fu Q."/>
            <person name="Gao S."/>
            <person name="Li N."/>
            <person name="Koren S."/>
            <person name="Jiang Y."/>
            <person name="Zimin A."/>
            <person name="Xu P."/>
            <person name="Phillippy A.M."/>
            <person name="Geng X."/>
            <person name="Song L."/>
            <person name="Sun F."/>
            <person name="Li C."/>
            <person name="Wang X."/>
            <person name="Chen A."/>
            <person name="Jin Y."/>
            <person name="Yuan Z."/>
            <person name="Yang Y."/>
            <person name="Tan S."/>
            <person name="Peatman E."/>
            <person name="Lu J."/>
            <person name="Qin Z."/>
            <person name="Dunham R."/>
            <person name="Li Z."/>
            <person name="Sonstegard T."/>
            <person name="Feng J."/>
            <person name="Danzmann R.G."/>
            <person name="Schroeder S."/>
            <person name="Scheffler B."/>
            <person name="Duke M.V."/>
            <person name="Ballard L."/>
            <person name="Kucuktas H."/>
            <person name="Kaltenboeck L."/>
            <person name="Liu H."/>
            <person name="Armbruster J."/>
            <person name="Xie Y."/>
            <person name="Kirby M.L."/>
            <person name="Tian Y."/>
            <person name="Flanagan M.E."/>
            <person name="Mu W."/>
            <person name="Waldbieser G.C."/>
        </authorList>
    </citation>
    <scope>NUCLEOTIDE SEQUENCE [LARGE SCALE GENOMIC DNA]</scope>
    <source>
        <strain evidence="13">SDA103</strain>
    </source>
</reference>
<evidence type="ECO:0000313" key="13">
    <source>
        <dbReference type="Proteomes" id="UP000221080"/>
    </source>
</evidence>
<dbReference type="AlphaFoldDB" id="W5UG57"/>
<dbReference type="EMBL" id="JT414259">
    <property type="protein sequence ID" value="AHH40554.1"/>
    <property type="molecule type" value="mRNA"/>
</dbReference>
<dbReference type="PANTHER" id="PTHR24232:SF101">
    <property type="entry name" value="G-PROTEIN COUPLED RECEPTOR 35-LIKE"/>
    <property type="match status" value="1"/>
</dbReference>
<evidence type="ECO:0000256" key="4">
    <source>
        <dbReference type="ARBA" id="ARBA00023040"/>
    </source>
</evidence>
<dbReference type="CTD" id="101882856"/>
<dbReference type="OrthoDB" id="6086428at2759"/>
<evidence type="ECO:0000313" key="12">
    <source>
        <dbReference type="EMBL" id="AHH40554.1"/>
    </source>
</evidence>
<dbReference type="KEGG" id="ipu:108280219"/>
<feature type="transmembrane region" description="Helical" evidence="10">
    <location>
        <begin position="270"/>
        <end position="287"/>
    </location>
</feature>
<keyword evidence="7" id="KW-0325">Glycoprotein</keyword>
<keyword evidence="3 10" id="KW-1133">Transmembrane helix</keyword>
<dbReference type="PANTHER" id="PTHR24232">
    <property type="entry name" value="G-PROTEIN COUPLED RECEPTOR"/>
    <property type="match status" value="1"/>
</dbReference>
<sequence length="295" mass="34053">MAMVFNCSLVPNGPEAGLIIFQRVAYTPVFILGIILNASALRCFIGIPQWTDTHIYMLNLLLADLMLTLFLPFRIFETYCPMKPMPLCTFLICVHYINMYASIFIITAISIHRYVAIRFPMQNKTSHASEVRRRRITSGICALIWVIVITLSTTFRKDMYPDRLATCYELKEPDKISLSFLLVLEILGYLLPIVTIMTCSAHVVWTVLKSLKDIHQHTEEEIIDQRKRVVAIITANMIVFIVCFTPIHVYHLLRHISVKKSHIIHDVSEWLATTNCCLDSVGYYFLLKKAYRDKM</sequence>
<dbReference type="Pfam" id="PF00001">
    <property type="entry name" value="7tm_1"/>
    <property type="match status" value="1"/>
</dbReference>
<dbReference type="PRINTS" id="PR00237">
    <property type="entry name" value="GPCRRHODOPSN"/>
</dbReference>